<keyword evidence="1" id="KW-0175">Coiled coil</keyword>
<name>A0A1Y3GCY2_9EURY</name>
<dbReference type="Proteomes" id="UP000195137">
    <property type="component" value="Unassembled WGS sequence"/>
</dbReference>
<feature type="compositionally biased region" description="Basic and acidic residues" evidence="2">
    <location>
        <begin position="354"/>
        <end position="372"/>
    </location>
</feature>
<dbReference type="AlphaFoldDB" id="A0A1Y3GCY2"/>
<sequence length="394" mass="46304">MGFLDKIPGFGGLFGDKEVEVSLDGAFELFEQRTQEERDSAREGVQELKGELRELFVELEGVVEGLKSSCASEERGKTSERVKDDYCRKLENIIEGYSLDDLDEVIGKMSPSRRQVGHIQGYFGEELREIRTKISEIRDKVGEIKETKEVLEDYQEVMSWMNQLTETKKQIKELESEIPKLKKTVKRFQDEVSGLEEEVESFVVEPDPELKKQLRDKRDELGGLENELVSLLGVLKRVLRKYTYTTGREVEYSDEPYKIALKDPDRLNSLVEEIIDLDSSGEIDVDNKKINRVHKIQDKQQEIEDKVSRYKETKKEIKELEKKIQESLKPQKDEKNRLERQLKKKESRLRKKQRSLEKKQKEHQELMEKKSSLESKIKETIDYYLEEKLIYKEN</sequence>
<comment type="caution">
    <text evidence="3">The sequence shown here is derived from an EMBL/GenBank/DDBJ whole genome shotgun (WGS) entry which is preliminary data.</text>
</comment>
<evidence type="ECO:0000256" key="1">
    <source>
        <dbReference type="SAM" id="Coils"/>
    </source>
</evidence>
<gene>
    <name evidence="3" type="ORF">AMET1_1547</name>
</gene>
<feature type="region of interest" description="Disordered" evidence="2">
    <location>
        <begin position="328"/>
        <end position="372"/>
    </location>
</feature>
<proteinExistence type="predicted"/>
<dbReference type="Gene3D" id="1.10.287.1490">
    <property type="match status" value="1"/>
</dbReference>
<evidence type="ECO:0000256" key="2">
    <source>
        <dbReference type="SAM" id="MobiDB-lite"/>
    </source>
</evidence>
<dbReference type="RefSeq" id="WP_086637909.1">
    <property type="nucleotide sequence ID" value="NZ_MRZU01000006.1"/>
</dbReference>
<evidence type="ECO:0000313" key="4">
    <source>
        <dbReference type="Proteomes" id="UP000195137"/>
    </source>
</evidence>
<feature type="compositionally biased region" description="Basic residues" evidence="2">
    <location>
        <begin position="342"/>
        <end position="353"/>
    </location>
</feature>
<keyword evidence="4" id="KW-1185">Reference proteome</keyword>
<reference evidence="3 4" key="1">
    <citation type="submission" date="2016-12" db="EMBL/GenBank/DDBJ databases">
        <title>Discovery of methanogenic haloarchaea.</title>
        <authorList>
            <person name="Sorokin D.Y."/>
            <person name="Makarova K.S."/>
            <person name="Abbas B."/>
            <person name="Ferrer M."/>
            <person name="Golyshin P.N."/>
        </authorList>
    </citation>
    <scope>NUCLEOTIDE SEQUENCE [LARGE SCALE GENOMIC DNA]</scope>
    <source>
        <strain evidence="3">AMET1</strain>
    </source>
</reference>
<dbReference type="EMBL" id="MRZU01000006">
    <property type="protein sequence ID" value="OUJ18054.1"/>
    <property type="molecule type" value="Genomic_DNA"/>
</dbReference>
<dbReference type="Gene3D" id="1.10.287.80">
    <property type="entry name" value="ATP synthase, gamma subunit, helix hairpin domain"/>
    <property type="match status" value="1"/>
</dbReference>
<feature type="coiled-coil region" evidence="1">
    <location>
        <begin position="127"/>
        <end position="205"/>
    </location>
</feature>
<accession>A0A1Y3GCY2</accession>
<evidence type="ECO:0000313" key="3">
    <source>
        <dbReference type="EMBL" id="OUJ18054.1"/>
    </source>
</evidence>
<protein>
    <submittedName>
        <fullName evidence="3">Uncharacterized protein</fullName>
    </submittedName>
</protein>
<feature type="compositionally biased region" description="Basic and acidic residues" evidence="2">
    <location>
        <begin position="328"/>
        <end position="341"/>
    </location>
</feature>
<organism evidence="3 4">
    <name type="scientific">Methanonatronarchaeum thermophilum</name>
    <dbReference type="NCBI Taxonomy" id="1927129"/>
    <lineage>
        <taxon>Archaea</taxon>
        <taxon>Methanobacteriati</taxon>
        <taxon>Methanobacteriota</taxon>
        <taxon>Methanonatronarchaeia</taxon>
        <taxon>Methanonatronarchaeales</taxon>
        <taxon>Methanonatronarchaeaceae</taxon>
        <taxon>Methanonatronarchaeum</taxon>
    </lineage>
</organism>